<feature type="region of interest" description="Disordered" evidence="3">
    <location>
        <begin position="301"/>
        <end position="378"/>
    </location>
</feature>
<evidence type="ECO:0000256" key="1">
    <source>
        <dbReference type="PROSITE-ProRule" id="PRU00175"/>
    </source>
</evidence>
<evidence type="ECO:0000313" key="6">
    <source>
        <dbReference type="EMBL" id="PPS95765.1"/>
    </source>
</evidence>
<reference evidence="6 7" key="1">
    <citation type="submission" date="2014-11" db="EMBL/GenBank/DDBJ databases">
        <title>Comparative genomic analysis of Cryptosporidium hominis reveals occurrence of genetic recombination in virulent subtypes.</title>
        <authorList>
            <person name="Guo Y."/>
            <person name="Tang K."/>
            <person name="Frace M."/>
            <person name="Li N."/>
            <person name="Roellig D.M."/>
            <person name="Sammons S."/>
            <person name="Knipe K."/>
            <person name="Rowe L."/>
            <person name="Feng Y."/>
            <person name="Xiao L."/>
        </authorList>
    </citation>
    <scope>NUCLEOTIDE SEQUENCE [LARGE SCALE GENOMIC DNA]</scope>
    <source>
        <strain evidence="6">30976</strain>
    </source>
</reference>
<dbReference type="InterPro" id="IPR000504">
    <property type="entry name" value="RRM_dom"/>
</dbReference>
<evidence type="ECO:0000256" key="3">
    <source>
        <dbReference type="SAM" id="MobiDB-lite"/>
    </source>
</evidence>
<feature type="compositionally biased region" description="Polar residues" evidence="3">
    <location>
        <begin position="1"/>
        <end position="13"/>
    </location>
</feature>
<dbReference type="SUPFAM" id="SSF54928">
    <property type="entry name" value="RNA-binding domain, RBD"/>
    <property type="match status" value="1"/>
</dbReference>
<dbReference type="PANTHER" id="PTHR12603">
    <property type="entry name" value="CCR4-NOT TRANSCRIPTION COMPLEX RELATED"/>
    <property type="match status" value="1"/>
</dbReference>
<keyword evidence="2" id="KW-0694">RNA-binding</keyword>
<proteinExistence type="predicted"/>
<dbReference type="InterPro" id="IPR039515">
    <property type="entry name" value="NOT4_mRING-HC-C4C4"/>
</dbReference>
<keyword evidence="1" id="KW-0479">Metal-binding</keyword>
<comment type="caution">
    <text evidence="6">The sequence shown here is derived from an EMBL/GenBank/DDBJ whole genome shotgun (WGS) entry which is preliminary data.</text>
</comment>
<dbReference type="InterPro" id="IPR013083">
    <property type="entry name" value="Znf_RING/FYVE/PHD"/>
</dbReference>
<feature type="compositionally biased region" description="Low complexity" evidence="3">
    <location>
        <begin position="322"/>
        <end position="333"/>
    </location>
</feature>
<dbReference type="Pfam" id="PF14570">
    <property type="entry name" value="zf-RING_4"/>
    <property type="match status" value="1"/>
</dbReference>
<evidence type="ECO:0000259" key="5">
    <source>
        <dbReference type="PROSITE" id="PS50102"/>
    </source>
</evidence>
<keyword evidence="7" id="KW-1185">Reference proteome</keyword>
<evidence type="ECO:0000313" key="7">
    <source>
        <dbReference type="Proteomes" id="UP001429100"/>
    </source>
</evidence>
<feature type="region of interest" description="Disordered" evidence="3">
    <location>
        <begin position="1"/>
        <end position="40"/>
    </location>
</feature>
<feature type="compositionally biased region" description="Polar residues" evidence="3">
    <location>
        <begin position="346"/>
        <end position="356"/>
    </location>
</feature>
<accession>A0ABX5BD69</accession>
<dbReference type="PROSITE" id="PS50102">
    <property type="entry name" value="RRM"/>
    <property type="match status" value="1"/>
</dbReference>
<organism evidence="6 7">
    <name type="scientific">Cryptosporidium hominis</name>
    <dbReference type="NCBI Taxonomy" id="237895"/>
    <lineage>
        <taxon>Eukaryota</taxon>
        <taxon>Sar</taxon>
        <taxon>Alveolata</taxon>
        <taxon>Apicomplexa</taxon>
        <taxon>Conoidasida</taxon>
        <taxon>Coccidia</taxon>
        <taxon>Eucoccidiorida</taxon>
        <taxon>Eimeriorina</taxon>
        <taxon>Cryptosporidiidae</taxon>
        <taxon>Cryptosporidium</taxon>
    </lineage>
</organism>
<dbReference type="SMART" id="SM00360">
    <property type="entry name" value="RRM"/>
    <property type="match status" value="1"/>
</dbReference>
<sequence length="685" mass="78425">MSNIGRQSPSASNFREKGGTSVVSSRNSNKSQTVSSNTPGPALTKVDYTCPLCMEEMDETDKKFYPCKCRYQICLWCFYHVRDQLDNKCPACRQQYENSLTNRPCDREIEPISKDEGFNWCGNTVSRITNNESNKLQNDNHDTIDHLGKSDDISNLEDMRIIQRNLVYVVGLSYSIAKREILSCENSFGKYGKILNMRILPNNNDTCSAFITYYDELSATKAIKNINGKKMFGQNIIRCSFGTNKYCNSFIRNSVCNNPNCAYVHEIVDPNDCISKSELINFHSSNKFALKPLRELKQNAKNGHEIYNKDRRAIKSKGRRPYSNTNNQNYNSTDKNEDEIRELNEQEVNNKQNDSQEPIEALSNDQNTSTSQETLEECKISQNNHETQSIHEQEQVHSVNEEPTYEYKRENIIGEDNRIDNRKIKGIEEDEKIQTNSNTKGGIQIDTNIESFSSINFGSNNLQKAGNGCPIGMHENLQNITQTIPNSIYYYPTPNINQEKEEKPMNLEFHRNNNSHMHEIHMQKFPHPSIISNHQLDSYIQFNQAQIQNQLYAINGAIPQKLVEYNDNINPENDLFELEIKNNIEKMIEETCEGPIHMQDRQNPLISLNSLENGQHFHSFFSNQLGQNCASNNRKTFSDVQAGIIQGIQNRDITEQINVGNSSLESGINILRAMMPHANITIQGQ</sequence>
<dbReference type="Gene3D" id="3.30.40.10">
    <property type="entry name" value="Zinc/RING finger domain, C3HC4 (zinc finger)"/>
    <property type="match status" value="1"/>
</dbReference>
<dbReference type="PROSITE" id="PS50089">
    <property type="entry name" value="ZF_RING_2"/>
    <property type="match status" value="1"/>
</dbReference>
<evidence type="ECO:0000256" key="2">
    <source>
        <dbReference type="PROSITE-ProRule" id="PRU00176"/>
    </source>
</evidence>
<feature type="domain" description="RRM" evidence="5">
    <location>
        <begin position="165"/>
        <end position="244"/>
    </location>
</feature>
<feature type="compositionally biased region" description="Basic and acidic residues" evidence="3">
    <location>
        <begin position="301"/>
        <end position="313"/>
    </location>
</feature>
<name>A0ABX5BD69_CRYHO</name>
<dbReference type="InterPro" id="IPR035979">
    <property type="entry name" value="RBD_domain_sf"/>
</dbReference>
<feature type="domain" description="RING-type" evidence="4">
    <location>
        <begin position="50"/>
        <end position="93"/>
    </location>
</feature>
<dbReference type="SUPFAM" id="SSF57850">
    <property type="entry name" value="RING/U-box"/>
    <property type="match status" value="1"/>
</dbReference>
<gene>
    <name evidence="6" type="ORF">GY17_00002382</name>
</gene>
<dbReference type="InterPro" id="IPR039780">
    <property type="entry name" value="Mot2"/>
</dbReference>
<dbReference type="EMBL" id="JTAI01000006">
    <property type="protein sequence ID" value="PPS95765.1"/>
    <property type="molecule type" value="Genomic_DNA"/>
</dbReference>
<evidence type="ECO:0000259" key="4">
    <source>
        <dbReference type="PROSITE" id="PS50089"/>
    </source>
</evidence>
<keyword evidence="1" id="KW-0863">Zinc-finger</keyword>
<protein>
    <submittedName>
        <fullName evidence="6">RRM/Zinc finger containing protein</fullName>
    </submittedName>
</protein>
<dbReference type="Gene3D" id="3.30.70.330">
    <property type="match status" value="1"/>
</dbReference>
<dbReference type="Pfam" id="PF00076">
    <property type="entry name" value="RRM_1"/>
    <property type="match status" value="1"/>
</dbReference>
<reference evidence="6 7" key="2">
    <citation type="submission" date="2017-10" db="EMBL/GenBank/DDBJ databases">
        <title>Consistent, comparative and evidence-based genome annotation and re-annotation for the closely-related species, Cryptosporidium parvum, C. hominis and C. tyzzeri.</title>
        <authorList>
            <person name="Baptista R.P."/>
            <person name="Li Y."/>
            <person name="Sateriale A."/>
            <person name="Striepen B."/>
            <person name="Kissinger J.C."/>
        </authorList>
    </citation>
    <scope>NUCLEOTIDE SEQUENCE [LARGE SCALE GENOMIC DNA]</scope>
    <source>
        <strain evidence="6">30976</strain>
    </source>
</reference>
<feature type="compositionally biased region" description="Polar residues" evidence="3">
    <location>
        <begin position="21"/>
        <end position="39"/>
    </location>
</feature>
<keyword evidence="1" id="KW-0862">Zinc</keyword>
<dbReference type="InterPro" id="IPR012677">
    <property type="entry name" value="Nucleotide-bd_a/b_plait_sf"/>
</dbReference>
<dbReference type="Proteomes" id="UP001429100">
    <property type="component" value="Unassembled WGS sequence"/>
</dbReference>
<dbReference type="CDD" id="cd16618">
    <property type="entry name" value="mRING-HC-C4C4_CNOT4"/>
    <property type="match status" value="1"/>
</dbReference>
<feature type="compositionally biased region" description="Polar residues" evidence="3">
    <location>
        <begin position="363"/>
        <end position="373"/>
    </location>
</feature>
<dbReference type="PANTHER" id="PTHR12603:SF0">
    <property type="entry name" value="CCR4-NOT TRANSCRIPTION COMPLEX SUBUNIT 4"/>
    <property type="match status" value="1"/>
</dbReference>
<dbReference type="InterPro" id="IPR001841">
    <property type="entry name" value="Znf_RING"/>
</dbReference>